<name>E9HDL6_DAPPU</name>
<feature type="compositionally biased region" description="Polar residues" evidence="1">
    <location>
        <begin position="317"/>
        <end position="328"/>
    </location>
</feature>
<proteinExistence type="predicted"/>
<dbReference type="EMBL" id="GL732624">
    <property type="protein sequence ID" value="EFX70192.1"/>
    <property type="molecule type" value="Genomic_DNA"/>
</dbReference>
<keyword evidence="3" id="KW-1185">Reference proteome</keyword>
<dbReference type="InParanoid" id="E9HDL6"/>
<dbReference type="PhylomeDB" id="E9HDL6"/>
<evidence type="ECO:0000256" key="1">
    <source>
        <dbReference type="SAM" id="MobiDB-lite"/>
    </source>
</evidence>
<gene>
    <name evidence="2" type="ORF">DAPPUDRAFT_328412</name>
</gene>
<evidence type="ECO:0000313" key="3">
    <source>
        <dbReference type="Proteomes" id="UP000000305"/>
    </source>
</evidence>
<feature type="compositionally biased region" description="Low complexity" evidence="1">
    <location>
        <begin position="292"/>
        <end position="304"/>
    </location>
</feature>
<feature type="region of interest" description="Disordered" evidence="1">
    <location>
        <begin position="292"/>
        <end position="311"/>
    </location>
</feature>
<evidence type="ECO:0000313" key="2">
    <source>
        <dbReference type="EMBL" id="EFX70192.1"/>
    </source>
</evidence>
<reference evidence="2 3" key="1">
    <citation type="journal article" date="2011" name="Science">
        <title>The ecoresponsive genome of Daphnia pulex.</title>
        <authorList>
            <person name="Colbourne J.K."/>
            <person name="Pfrender M.E."/>
            <person name="Gilbert D."/>
            <person name="Thomas W.K."/>
            <person name="Tucker A."/>
            <person name="Oakley T.H."/>
            <person name="Tokishita S."/>
            <person name="Aerts A."/>
            <person name="Arnold G.J."/>
            <person name="Basu M.K."/>
            <person name="Bauer D.J."/>
            <person name="Caceres C.E."/>
            <person name="Carmel L."/>
            <person name="Casola C."/>
            <person name="Choi J.H."/>
            <person name="Detter J.C."/>
            <person name="Dong Q."/>
            <person name="Dusheyko S."/>
            <person name="Eads B.D."/>
            <person name="Frohlich T."/>
            <person name="Geiler-Samerotte K.A."/>
            <person name="Gerlach D."/>
            <person name="Hatcher P."/>
            <person name="Jogdeo S."/>
            <person name="Krijgsveld J."/>
            <person name="Kriventseva E.V."/>
            <person name="Kultz D."/>
            <person name="Laforsch C."/>
            <person name="Lindquist E."/>
            <person name="Lopez J."/>
            <person name="Manak J.R."/>
            <person name="Muller J."/>
            <person name="Pangilinan J."/>
            <person name="Patwardhan R.P."/>
            <person name="Pitluck S."/>
            <person name="Pritham E.J."/>
            <person name="Rechtsteiner A."/>
            <person name="Rho M."/>
            <person name="Rogozin I.B."/>
            <person name="Sakarya O."/>
            <person name="Salamov A."/>
            <person name="Schaack S."/>
            <person name="Shapiro H."/>
            <person name="Shiga Y."/>
            <person name="Skalitzky C."/>
            <person name="Smith Z."/>
            <person name="Souvorov A."/>
            <person name="Sung W."/>
            <person name="Tang Z."/>
            <person name="Tsuchiya D."/>
            <person name="Tu H."/>
            <person name="Vos H."/>
            <person name="Wang M."/>
            <person name="Wolf Y.I."/>
            <person name="Yamagata H."/>
            <person name="Yamada T."/>
            <person name="Ye Y."/>
            <person name="Shaw J.R."/>
            <person name="Andrews J."/>
            <person name="Crease T.J."/>
            <person name="Tang H."/>
            <person name="Lucas S.M."/>
            <person name="Robertson H.M."/>
            <person name="Bork P."/>
            <person name="Koonin E.V."/>
            <person name="Zdobnov E.M."/>
            <person name="Grigoriev I.V."/>
            <person name="Lynch M."/>
            <person name="Boore J.L."/>
        </authorList>
    </citation>
    <scope>NUCLEOTIDE SEQUENCE [LARGE SCALE GENOMIC DNA]</scope>
</reference>
<feature type="region of interest" description="Disordered" evidence="1">
    <location>
        <begin position="317"/>
        <end position="339"/>
    </location>
</feature>
<organism evidence="2 3">
    <name type="scientific">Daphnia pulex</name>
    <name type="common">Water flea</name>
    <dbReference type="NCBI Taxonomy" id="6669"/>
    <lineage>
        <taxon>Eukaryota</taxon>
        <taxon>Metazoa</taxon>
        <taxon>Ecdysozoa</taxon>
        <taxon>Arthropoda</taxon>
        <taxon>Crustacea</taxon>
        <taxon>Branchiopoda</taxon>
        <taxon>Diplostraca</taxon>
        <taxon>Cladocera</taxon>
        <taxon>Anomopoda</taxon>
        <taxon>Daphniidae</taxon>
        <taxon>Daphnia</taxon>
    </lineage>
</organism>
<protein>
    <submittedName>
        <fullName evidence="2">Uncharacterized protein</fullName>
    </submittedName>
</protein>
<dbReference type="AlphaFoldDB" id="E9HDL6"/>
<dbReference type="Proteomes" id="UP000000305">
    <property type="component" value="Unassembled WGS sequence"/>
</dbReference>
<accession>E9HDL6</accession>
<dbReference type="KEGG" id="dpx:DAPPUDRAFT_328412"/>
<dbReference type="HOGENOM" id="CLU_555832_0_0_1"/>
<sequence>MDLIFHGQSQDLQTLEKSPFVVFVDLFKNSFNKNSVNRKDYNDAIMKKWESCPFEIRELCLAKSLKISERNAGWQKDILNKIVILKKSILAQAVLLPPTTSIENHNFRYHHTVKENISERVTNEKLLETCARPEVYFDVAIVEPFQHEVDKVMVTENVTPVESLFQQPQPSCFDDDDWEPVYIDESPCQQESIIVAPGHLEAIGDVSAVEYQEYVFHIDMRIRNRIARFNDYDSFLLHLFQFCGVLYQKQDICGINGTLIGPSYQPENFKMSMLQDSVNVSKVTVLMKSSRNTSLSSSTPQLTSKVNPIGSVSSNANDEALQSTSKSQMPIPAPSHSNNATNACAAKKTTSAPHSLLRFFHVKPEVTFDHIVEFCSQCGEVVFVKEIETEKWIVEIAVDRTTAAAFVAKQGKTCRINNSRCVVATSFGSVIFGKTDEWQNKIDAYNRKKLTGC</sequence>